<organism evidence="9 10">
    <name type="scientific">Testicularia cyperi</name>
    <dbReference type="NCBI Taxonomy" id="1882483"/>
    <lineage>
        <taxon>Eukaryota</taxon>
        <taxon>Fungi</taxon>
        <taxon>Dikarya</taxon>
        <taxon>Basidiomycota</taxon>
        <taxon>Ustilaginomycotina</taxon>
        <taxon>Ustilaginomycetes</taxon>
        <taxon>Ustilaginales</taxon>
        <taxon>Anthracoideaceae</taxon>
        <taxon>Testicularia</taxon>
    </lineage>
</organism>
<dbReference type="STRING" id="1882483.A0A317XLT2"/>
<feature type="compositionally biased region" description="Polar residues" evidence="6">
    <location>
        <begin position="1493"/>
        <end position="1507"/>
    </location>
</feature>
<dbReference type="CDD" id="cd08204">
    <property type="entry name" value="ArfGap"/>
    <property type="match status" value="1"/>
</dbReference>
<dbReference type="GO" id="GO:0008270">
    <property type="term" value="F:zinc ion binding"/>
    <property type="evidence" value="ECO:0007669"/>
    <property type="project" value="UniProtKB-KW"/>
</dbReference>
<dbReference type="Gene3D" id="1.10.220.150">
    <property type="entry name" value="Arf GTPase activating protein"/>
    <property type="match status" value="1"/>
</dbReference>
<feature type="compositionally biased region" description="Pro residues" evidence="6">
    <location>
        <begin position="1712"/>
        <end position="1723"/>
    </location>
</feature>
<dbReference type="InterPro" id="IPR038508">
    <property type="entry name" value="ArfGAP_dom_sf"/>
</dbReference>
<dbReference type="FunFam" id="2.30.29.30:FF:000252">
    <property type="entry name" value="ARF GTPase activator (Csx2)"/>
    <property type="match status" value="1"/>
</dbReference>
<dbReference type="EMBL" id="KZ819197">
    <property type="protein sequence ID" value="PWY98827.1"/>
    <property type="molecule type" value="Genomic_DNA"/>
</dbReference>
<sequence>MIAPHQWQMTEAVAHSAFNVPGHALYLDDPHRLSILSLSIDAVTHISTSRMPHLHSTHDNAQTIDRLAVVSSSQQQQPKQQSQLQPSTFLSSASQQRQQQHRNSQQFFQPATSSTPSTTSPVPNTKRFSATRLASFGRTAPVSGSNSASTSSGASPHPAASGHSGPPSSYDPNAVRAPKARPISLDFGSKAREALSEIGRFARNKANTQERANAAEALAKVANGLSPAAAAQSMQPPPSSIAGNGQRERSPDSHLASDSATVVTASATRTTTLKPQSFTFGRDSRLTSSVIPLTIECESGVDQQRSTSPPASVSVEFIADPSPAPTAISAAGVFTAEYSDSLDTPNSSSNLKPTARSTAAFDPTRLLLKVAPPAQMARHSWSSKATFLTPHNSREYSTVEANQVTLRFRLRLCASAFTSTRPSAATTSPTDSGLGQVLFLSADSPGRLSDAIASPASSISSDGLASLEGISRVEINPPASAASTTSRGARDCDFEWIWKPLGQAATRRESRCCCAFVELNASQTSATVLAAYSFWIELPSPLSGSLAALAGPVAADTASRIAFDGMTRTDSMDLIAALNRDLATRTDLFDSPMQPEAQLAAVSATVAPDSMSASSRTQPPSAAMEANATSSSPHSLPAISIDHTELSLGDLNSDSPIFRAALANLERRTASMKRQGKVALKAATEARTRILRLMEAEDIMDEALDGLVTLTPDTLGQLRNGLMLSARHRNSQHRRQQATIIEQNVEKPLEQIVEICRVTLDRFKTFEAESKSYYSQTQKWLSNRAAGPDAPTSNGASSGGGGTAGVQSVTQMPNSNSANDRSVKQERADEKQKLRELRFEQARLDLFAAVSRLHGGRIEAQLAQCILRICRWHTEAPSKIWGPDWPSSTQAQLVAGIDGGVDAALRTHESQSAQLRSRSQDLADRIRRLETSLSGSIDTDPEGFSGSSMLYAADGESNLAEAPAVQSKSRKLKTFLGAITSGIHGSPIAQRIQGSAVSNWSATPDGEPNAPTASPGSAATSAPGQSAAEARRRLSLKLKVDRGGSSAGHGLPSPSLSSQAPSSWRHGELLPSPRNFLDGTHSSDHGGSRQDHEDALLTGQDSEETRGAADAGLGIATGQAQTTLDASSLPPSYSTVTIAASPGGERKKEGVLWVMSKSVTGPAGADAPRAVSRAAHWRECWVVLSGSGQISEYADWKNAKVLEPSHALIDLRFATVREARGVDRRFAFEVVTRDSRRFFQAADEEGMRDWMRAIGKAIESLLNGTSSVRKLDRAVRASPFNSAGSQHGRNGGLDEAEEDPLAGEGNDFGVRKLLDVSSRAFTQSMTDLQSTERGSSFGGKRGGHMSTLSESHTESARKLPSSSSKRRSRHERGISNKTPISGYLGSDALGLSGADAAVLHGRAASNASEIGSYASVSAGGEHITEFDRNIEALVQRSYGAHEDEAKNNGFSAVSADTGGVDEMGLLRSRDASQGQSHTRSSTTGRTPAAGYSRNVNNGTTNTNASTKMSRAAEVGMLSRMPGNTECADCRSPDPRWASWMLANEPCCIFICIGCSGVHRSLGVHISKVKSVDLDDWTEEQLQAARDWGNARANALWEYSKPPGMLPAPEDRRQFWQTKYIEARWRRPTAQPAPATDTDTAAVESAAEMPSPKTTVPDDELPTPTQRNPSFGIAASVAGVSSQSPRSRPKPKLPELSSTPRRQGSVAGVGPGPSSPRPSGPRPLPGQQRSASMTAIPAASPPPLSPRKLGSMSIAQLADANGLTTSSRLVGLPQIPTSPSFPASLSSTASPWADASSETPWPPPAANGFLPSTSMRPADLDALQQARRRLSRSMAMPASLLDENEAMSRPSGSLVNIHSNRIAFPSKSSQPSDFGVLGVSISPRSASLSLSPRTSPRKPRKSTETSQMYAPPSPPSSFFVSNLAGTSPSPTFYDATNGKMLSSDTESDGEQLGLATAERKGAHLTSTSRTDGEARNRLSSSLSTSTATSFLDSPSESMAPARFEPIAMAN</sequence>
<evidence type="ECO:0000256" key="5">
    <source>
        <dbReference type="PROSITE-ProRule" id="PRU00288"/>
    </source>
</evidence>
<feature type="region of interest" description="Disordered" evidence="6">
    <location>
        <begin position="138"/>
        <end position="176"/>
    </location>
</feature>
<keyword evidence="3 5" id="KW-0863">Zinc-finger</keyword>
<evidence type="ECO:0000256" key="4">
    <source>
        <dbReference type="ARBA" id="ARBA00022833"/>
    </source>
</evidence>
<feature type="region of interest" description="Disordered" evidence="6">
    <location>
        <begin position="783"/>
        <end position="830"/>
    </location>
</feature>
<feature type="region of interest" description="Disordered" evidence="6">
    <location>
        <begin position="1625"/>
        <end position="1752"/>
    </location>
</feature>
<dbReference type="PRINTS" id="PR00405">
    <property type="entry name" value="REVINTRACTNG"/>
</dbReference>
<feature type="compositionally biased region" description="Polar residues" evidence="6">
    <location>
        <begin position="1324"/>
        <end position="1334"/>
    </location>
</feature>
<feature type="region of interest" description="Disordered" evidence="6">
    <location>
        <begin position="994"/>
        <end position="1095"/>
    </location>
</feature>
<dbReference type="InterPro" id="IPR045258">
    <property type="entry name" value="ACAP1/2/3-like"/>
</dbReference>
<dbReference type="InParanoid" id="A0A317XLT2"/>
<evidence type="ECO:0008006" key="11">
    <source>
        <dbReference type="Google" id="ProtNLM"/>
    </source>
</evidence>
<dbReference type="SUPFAM" id="SSF50729">
    <property type="entry name" value="PH domain-like"/>
    <property type="match status" value="1"/>
</dbReference>
<dbReference type="Proteomes" id="UP000246740">
    <property type="component" value="Unassembled WGS sequence"/>
</dbReference>
<dbReference type="Gene3D" id="2.30.29.30">
    <property type="entry name" value="Pleckstrin-homology domain (PH domain)/Phosphotyrosine-binding domain (PTB)"/>
    <property type="match status" value="1"/>
</dbReference>
<proteinExistence type="predicted"/>
<dbReference type="PANTHER" id="PTHR23180">
    <property type="entry name" value="CENTAURIN/ARF"/>
    <property type="match status" value="1"/>
</dbReference>
<evidence type="ECO:0000259" key="8">
    <source>
        <dbReference type="PROSITE" id="PS50115"/>
    </source>
</evidence>
<keyword evidence="4" id="KW-0862">Zinc</keyword>
<gene>
    <name evidence="9" type="ORF">BCV70DRAFT_201618</name>
</gene>
<evidence type="ECO:0000256" key="1">
    <source>
        <dbReference type="ARBA" id="ARBA00022468"/>
    </source>
</evidence>
<feature type="region of interest" description="Disordered" evidence="6">
    <location>
        <begin position="69"/>
        <end position="125"/>
    </location>
</feature>
<reference evidence="9 10" key="1">
    <citation type="journal article" date="2018" name="Mol. Biol. Evol.">
        <title>Broad Genomic Sampling Reveals a Smut Pathogenic Ancestry of the Fungal Clade Ustilaginomycotina.</title>
        <authorList>
            <person name="Kijpornyongpan T."/>
            <person name="Mondo S.J."/>
            <person name="Barry K."/>
            <person name="Sandor L."/>
            <person name="Lee J."/>
            <person name="Lipzen A."/>
            <person name="Pangilinan J."/>
            <person name="LaButti K."/>
            <person name="Hainaut M."/>
            <person name="Henrissat B."/>
            <person name="Grigoriev I.V."/>
            <person name="Spatafora J.W."/>
            <person name="Aime M.C."/>
        </authorList>
    </citation>
    <scope>NUCLEOTIDE SEQUENCE [LARGE SCALE GENOMIC DNA]</scope>
    <source>
        <strain evidence="9 10">MCA 3645</strain>
    </source>
</reference>
<evidence type="ECO:0000256" key="2">
    <source>
        <dbReference type="ARBA" id="ARBA00022723"/>
    </source>
</evidence>
<evidence type="ECO:0000256" key="6">
    <source>
        <dbReference type="SAM" id="MobiDB-lite"/>
    </source>
</evidence>
<feature type="compositionally biased region" description="Low complexity" evidence="6">
    <location>
        <begin position="1051"/>
        <end position="1063"/>
    </location>
</feature>
<name>A0A317XLT2_9BASI</name>
<dbReference type="SUPFAM" id="SSF57863">
    <property type="entry name" value="ArfGap/RecO-like zinc finger"/>
    <property type="match status" value="1"/>
</dbReference>
<dbReference type="PANTHER" id="PTHR23180:SF160">
    <property type="entry name" value="ADP-RIBOSYLATION FACTOR GTPASE-ACTIVATING PROTEIN EFFECTOR PROTEIN 1"/>
    <property type="match status" value="1"/>
</dbReference>
<dbReference type="InterPro" id="IPR037278">
    <property type="entry name" value="ARFGAP/RecO"/>
</dbReference>
<dbReference type="PROSITE" id="PS50003">
    <property type="entry name" value="PH_DOMAIN"/>
    <property type="match status" value="1"/>
</dbReference>
<feature type="compositionally biased region" description="Low complexity" evidence="6">
    <location>
        <begin position="1627"/>
        <end position="1641"/>
    </location>
</feature>
<keyword evidence="1" id="KW-0343">GTPase activation</keyword>
<feature type="compositionally biased region" description="Low complexity" evidence="6">
    <location>
        <begin position="1977"/>
        <end position="1992"/>
    </location>
</feature>
<dbReference type="Gene3D" id="1.20.1270.60">
    <property type="entry name" value="Arfaptin homology (AH) domain/BAR domain"/>
    <property type="match status" value="1"/>
</dbReference>
<dbReference type="Pfam" id="PF01412">
    <property type="entry name" value="ArfGap"/>
    <property type="match status" value="1"/>
</dbReference>
<dbReference type="InterPro" id="IPR001849">
    <property type="entry name" value="PH_domain"/>
</dbReference>
<feature type="domain" description="PH" evidence="7">
    <location>
        <begin position="1145"/>
        <end position="1259"/>
    </location>
</feature>
<dbReference type="InterPro" id="IPR001164">
    <property type="entry name" value="ArfGAP_dom"/>
</dbReference>
<feature type="compositionally biased region" description="Polar residues" evidence="6">
    <location>
        <begin position="611"/>
        <end position="620"/>
    </location>
</feature>
<feature type="region of interest" description="Disordered" evidence="6">
    <location>
        <begin position="1278"/>
        <end position="1304"/>
    </location>
</feature>
<feature type="compositionally biased region" description="Polar residues" evidence="6">
    <location>
        <begin position="1774"/>
        <end position="1789"/>
    </location>
</feature>
<feature type="region of interest" description="Disordered" evidence="6">
    <location>
        <begin position="1768"/>
        <end position="1815"/>
    </location>
</feature>
<feature type="region of interest" description="Disordered" evidence="6">
    <location>
        <begin position="228"/>
        <end position="268"/>
    </location>
</feature>
<dbReference type="FunFam" id="1.10.220.150:FF:000009">
    <property type="entry name" value="stromal membrane-associated protein 1 isoform X1"/>
    <property type="match status" value="1"/>
</dbReference>
<evidence type="ECO:0000256" key="3">
    <source>
        <dbReference type="ARBA" id="ARBA00022771"/>
    </source>
</evidence>
<protein>
    <recommendedName>
        <fullName evidence="11">ArfGap-domain-containing protein</fullName>
    </recommendedName>
</protein>
<feature type="domain" description="Arf-GAP" evidence="8">
    <location>
        <begin position="1511"/>
        <end position="1632"/>
    </location>
</feature>
<feature type="region of interest" description="Disordered" evidence="6">
    <location>
        <begin position="610"/>
        <end position="637"/>
    </location>
</feature>
<dbReference type="OrthoDB" id="10266696at2759"/>
<feature type="region of interest" description="Disordered" evidence="6">
    <location>
        <begin position="1324"/>
        <end position="1382"/>
    </location>
</feature>
<dbReference type="PROSITE" id="PS50115">
    <property type="entry name" value="ARFGAP"/>
    <property type="match status" value="1"/>
</dbReference>
<feature type="region of interest" description="Disordered" evidence="6">
    <location>
        <begin position="1885"/>
        <end position="2009"/>
    </location>
</feature>
<feature type="compositionally biased region" description="Basic and acidic residues" evidence="6">
    <location>
        <begin position="1081"/>
        <end position="1095"/>
    </location>
</feature>
<dbReference type="Pfam" id="PF00169">
    <property type="entry name" value="PH"/>
    <property type="match status" value="1"/>
</dbReference>
<dbReference type="InterPro" id="IPR027267">
    <property type="entry name" value="AH/BAR_dom_sf"/>
</dbReference>
<feature type="region of interest" description="Disordered" evidence="6">
    <location>
        <begin position="1468"/>
        <end position="1507"/>
    </location>
</feature>
<feature type="compositionally biased region" description="Low complexity" evidence="6">
    <location>
        <begin position="143"/>
        <end position="168"/>
    </location>
</feature>
<feature type="compositionally biased region" description="Polar residues" evidence="6">
    <location>
        <begin position="1471"/>
        <end position="1485"/>
    </location>
</feature>
<dbReference type="SUPFAM" id="SSF103657">
    <property type="entry name" value="BAR/IMD domain-like"/>
    <property type="match status" value="1"/>
</dbReference>
<evidence type="ECO:0000259" key="7">
    <source>
        <dbReference type="PROSITE" id="PS50003"/>
    </source>
</evidence>
<dbReference type="GO" id="GO:0005096">
    <property type="term" value="F:GTPase activator activity"/>
    <property type="evidence" value="ECO:0007669"/>
    <property type="project" value="UniProtKB-KW"/>
</dbReference>
<evidence type="ECO:0000313" key="10">
    <source>
        <dbReference type="Proteomes" id="UP000246740"/>
    </source>
</evidence>
<feature type="compositionally biased region" description="Low complexity" evidence="6">
    <location>
        <begin position="71"/>
        <end position="123"/>
    </location>
</feature>
<accession>A0A317XLT2</accession>
<dbReference type="SMART" id="SM00233">
    <property type="entry name" value="PH"/>
    <property type="match status" value="1"/>
</dbReference>
<dbReference type="SMART" id="SM00105">
    <property type="entry name" value="ArfGap"/>
    <property type="match status" value="1"/>
</dbReference>
<dbReference type="InterPro" id="IPR011993">
    <property type="entry name" value="PH-like_dom_sf"/>
</dbReference>
<feature type="compositionally biased region" description="Basic and acidic residues" evidence="6">
    <location>
        <begin position="821"/>
        <end position="830"/>
    </location>
</feature>
<feature type="compositionally biased region" description="Low complexity" evidence="6">
    <location>
        <begin position="256"/>
        <end position="268"/>
    </location>
</feature>
<feature type="compositionally biased region" description="Low complexity" evidence="6">
    <location>
        <begin position="1008"/>
        <end position="1028"/>
    </location>
</feature>
<evidence type="ECO:0000313" key="9">
    <source>
        <dbReference type="EMBL" id="PWY98827.1"/>
    </source>
</evidence>
<keyword evidence="2" id="KW-0479">Metal-binding</keyword>
<feature type="compositionally biased region" description="Polar residues" evidence="6">
    <location>
        <begin position="1279"/>
        <end position="1288"/>
    </location>
</feature>
<keyword evidence="10" id="KW-1185">Reference proteome</keyword>